<reference evidence="3 4" key="1">
    <citation type="submission" date="2024-04" db="EMBL/GenBank/DDBJ databases">
        <title>Isolation of an actinomycete strain from pig manure.</title>
        <authorList>
            <person name="Gong T."/>
            <person name="Yu Z."/>
            <person name="An M."/>
            <person name="Wei C."/>
            <person name="Yang W."/>
            <person name="Liu L."/>
        </authorList>
    </citation>
    <scope>NUCLEOTIDE SEQUENCE [LARGE SCALE GENOMIC DNA]</scope>
    <source>
        <strain evidence="3 4">ZF39</strain>
    </source>
</reference>
<dbReference type="RefSeq" id="WP_425307187.1">
    <property type="nucleotide sequence ID" value="NZ_CP154795.1"/>
</dbReference>
<feature type="chain" id="PRO_5047353804" evidence="1">
    <location>
        <begin position="30"/>
        <end position="609"/>
    </location>
</feature>
<dbReference type="EMBL" id="CP154795">
    <property type="protein sequence ID" value="XAN05754.1"/>
    <property type="molecule type" value="Genomic_DNA"/>
</dbReference>
<feature type="signal peptide" evidence="1">
    <location>
        <begin position="1"/>
        <end position="29"/>
    </location>
</feature>
<protein>
    <submittedName>
        <fullName evidence="3">PQQ-dependent sugar dehydrogenase</fullName>
    </submittedName>
</protein>
<dbReference type="Proteomes" id="UP001442841">
    <property type="component" value="Chromosome"/>
</dbReference>
<evidence type="ECO:0000313" key="3">
    <source>
        <dbReference type="EMBL" id="XAN05754.1"/>
    </source>
</evidence>
<dbReference type="Gene3D" id="2.120.10.30">
    <property type="entry name" value="TolB, C-terminal domain"/>
    <property type="match status" value="1"/>
</dbReference>
<organism evidence="3 4">
    <name type="scientific">Ammonicoccus fulvus</name>
    <dbReference type="NCBI Taxonomy" id="3138240"/>
    <lineage>
        <taxon>Bacteria</taxon>
        <taxon>Bacillati</taxon>
        <taxon>Actinomycetota</taxon>
        <taxon>Actinomycetes</taxon>
        <taxon>Propionibacteriales</taxon>
        <taxon>Propionibacteriaceae</taxon>
        <taxon>Ammonicoccus</taxon>
    </lineage>
</organism>
<accession>A0ABZ3FKY6</accession>
<proteinExistence type="predicted"/>
<name>A0ABZ3FKY6_9ACTN</name>
<keyword evidence="4" id="KW-1185">Reference proteome</keyword>
<feature type="domain" description="Glucose/Sorbosone dehydrogenase" evidence="2">
    <location>
        <begin position="53"/>
        <end position="337"/>
    </location>
</feature>
<dbReference type="InterPro" id="IPR011042">
    <property type="entry name" value="6-blade_b-propeller_TolB-like"/>
</dbReference>
<evidence type="ECO:0000256" key="1">
    <source>
        <dbReference type="SAM" id="SignalP"/>
    </source>
</evidence>
<gene>
    <name evidence="3" type="ORF">AADG42_00015</name>
</gene>
<dbReference type="PANTHER" id="PTHR19328:SF13">
    <property type="entry name" value="HIPL1 PROTEIN"/>
    <property type="match status" value="1"/>
</dbReference>
<evidence type="ECO:0000313" key="4">
    <source>
        <dbReference type="Proteomes" id="UP001442841"/>
    </source>
</evidence>
<dbReference type="InterPro" id="IPR013207">
    <property type="entry name" value="LGFP"/>
</dbReference>
<sequence>MRAFPLIARLLTVLALVASTTLVTSFAAADPSDPADTRAWPGGSGVPVASGLTLPWGVAQLPDESVLVTTRGGELLHATTSGTRTVTRIPDVEAAGEGGLLGLVVDPTNPRVVFAYRTTTRGNEVVRFDYDGTRVTNLTTIVGGIPAARTHNGGRLAFGPDGYLYVSTGDSGVPNRAQDPASLAGKILRVDRSGRAASGNPFGNRVWSLGHRNVQGMAWDSMGRMWASEFGANDWDELNLISPGGNYGWPIVEGVGYDARFVNPVHVWTPAEMSPSGLAIVNDTIIIGALRGQSIWTVPAKGGTPRRWLEGELGRVRTIVGARDGRVLVATSNGDGRDQVRLVSMDRFATPISRAYAQMGGPSGRLGTSVTGEYCGLARSGCFQQLRAGYLYWTSETGVQPVLGAIGDRWQELGWELGRPGYPTTGESCGLRDSGCVQSFTGASIFWSPGSGAWETWGAIGTTHRDFGAEGGQLRYPTGPEFCTIRDRGCFQRFQGGNVYYSPGNGTHPVWGAIFDAWAAQRWEDGPLGYPTSREFCTLKERGCFQRYEGGSIYWSPGTGAHPVRGSIRGIWADSGWENGRYGYPLGSESCRPGECTQRFQGGEIVVRW</sequence>
<dbReference type="Pfam" id="PF08310">
    <property type="entry name" value="LGFP"/>
    <property type="match status" value="4"/>
</dbReference>
<dbReference type="InterPro" id="IPR012938">
    <property type="entry name" value="Glc/Sorbosone_DH"/>
</dbReference>
<dbReference type="SUPFAM" id="SSF50952">
    <property type="entry name" value="Soluble quinoprotein glucose dehydrogenase"/>
    <property type="match status" value="1"/>
</dbReference>
<dbReference type="Pfam" id="PF07995">
    <property type="entry name" value="GSDH"/>
    <property type="match status" value="1"/>
</dbReference>
<keyword evidence="1" id="KW-0732">Signal</keyword>
<evidence type="ECO:0000259" key="2">
    <source>
        <dbReference type="Pfam" id="PF07995"/>
    </source>
</evidence>
<dbReference type="InterPro" id="IPR011041">
    <property type="entry name" value="Quinoprot_gluc/sorb_DH_b-prop"/>
</dbReference>
<dbReference type="PANTHER" id="PTHR19328">
    <property type="entry name" value="HEDGEHOG-INTERACTING PROTEIN"/>
    <property type="match status" value="1"/>
</dbReference>